<dbReference type="AlphaFoldDB" id="S9WQG0"/>
<sequence>MANSVANTNELVEEVELSVTDGGPPLLTAKEHKSGEEKYNVIYEEKAKLFRFDEGENAWKERGQGSARILQKKDEPGVFMFVFRREAIGKLGAQHFLIKGMNVKVHSSNEKTLTWRAGKDYVDDDEGYPESFLMRFATKELADKAVEQMQKAINLSTS</sequence>
<dbReference type="OrthoDB" id="2357150at2759"/>
<evidence type="ECO:0000259" key="1">
    <source>
        <dbReference type="PROSITE" id="PS50196"/>
    </source>
</evidence>
<dbReference type="CDD" id="cd00835">
    <property type="entry name" value="RanBD_family"/>
    <property type="match status" value="1"/>
</dbReference>
<gene>
    <name evidence="2" type="ORF">ADEAN_000717000</name>
</gene>
<dbReference type="SUPFAM" id="SSF50729">
    <property type="entry name" value="PH domain-like"/>
    <property type="match status" value="1"/>
</dbReference>
<protein>
    <submittedName>
        <fullName evidence="2">RanBP1 domain containing protein, putative</fullName>
    </submittedName>
</protein>
<dbReference type="Pfam" id="PF00638">
    <property type="entry name" value="Ran_BP1"/>
    <property type="match status" value="1"/>
</dbReference>
<keyword evidence="3" id="KW-1185">Reference proteome</keyword>
<dbReference type="InterPro" id="IPR045255">
    <property type="entry name" value="RanBP1-like"/>
</dbReference>
<reference evidence="2 3" key="1">
    <citation type="submission" date="2020-08" db="EMBL/GenBank/DDBJ databases">
        <authorList>
            <person name="Newling K."/>
            <person name="Davey J."/>
            <person name="Forrester S."/>
        </authorList>
    </citation>
    <scope>NUCLEOTIDE SEQUENCE [LARGE SCALE GENOMIC DNA]</scope>
    <source>
        <strain evidence="3">Crithidia deanei Carvalho (ATCC PRA-265)</strain>
    </source>
</reference>
<dbReference type="PANTHER" id="PTHR23138">
    <property type="entry name" value="RAN BINDING PROTEIN"/>
    <property type="match status" value="1"/>
</dbReference>
<dbReference type="VEuPathDB" id="TriTrypDB:ADEAN_000717000"/>
<dbReference type="GO" id="GO:0005737">
    <property type="term" value="C:cytoplasm"/>
    <property type="evidence" value="ECO:0007669"/>
    <property type="project" value="TreeGrafter"/>
</dbReference>
<dbReference type="Gene3D" id="2.30.29.30">
    <property type="entry name" value="Pleckstrin-homology domain (PH domain)/Phosphotyrosine-binding domain (PTB)"/>
    <property type="match status" value="1"/>
</dbReference>
<dbReference type="EMBL" id="LR877158">
    <property type="protein sequence ID" value="CAD2219661.1"/>
    <property type="molecule type" value="Genomic_DNA"/>
</dbReference>
<name>S9WQG0_9TRYP</name>
<dbReference type="InterPro" id="IPR011993">
    <property type="entry name" value="PH-like_dom_sf"/>
</dbReference>
<feature type="domain" description="RanBD1" evidence="1">
    <location>
        <begin position="25"/>
        <end position="152"/>
    </location>
</feature>
<dbReference type="PROSITE" id="PS50196">
    <property type="entry name" value="RANBD1"/>
    <property type="match status" value="1"/>
</dbReference>
<proteinExistence type="predicted"/>
<evidence type="ECO:0000313" key="3">
    <source>
        <dbReference type="Proteomes" id="UP000515908"/>
    </source>
</evidence>
<dbReference type="GO" id="GO:0005096">
    <property type="term" value="F:GTPase activator activity"/>
    <property type="evidence" value="ECO:0007669"/>
    <property type="project" value="TreeGrafter"/>
</dbReference>
<dbReference type="InterPro" id="IPR000156">
    <property type="entry name" value="Ran_bind_dom"/>
</dbReference>
<dbReference type="PANTHER" id="PTHR23138:SF87">
    <property type="entry name" value="E3 SUMO-PROTEIN LIGASE RANBP2"/>
    <property type="match status" value="1"/>
</dbReference>
<organism evidence="2 3">
    <name type="scientific">Angomonas deanei</name>
    <dbReference type="NCBI Taxonomy" id="59799"/>
    <lineage>
        <taxon>Eukaryota</taxon>
        <taxon>Discoba</taxon>
        <taxon>Euglenozoa</taxon>
        <taxon>Kinetoplastea</taxon>
        <taxon>Metakinetoplastina</taxon>
        <taxon>Trypanosomatida</taxon>
        <taxon>Trypanosomatidae</taxon>
        <taxon>Strigomonadinae</taxon>
        <taxon>Angomonas</taxon>
    </lineage>
</organism>
<dbReference type="GO" id="GO:0005643">
    <property type="term" value="C:nuclear pore"/>
    <property type="evidence" value="ECO:0007669"/>
    <property type="project" value="TreeGrafter"/>
</dbReference>
<evidence type="ECO:0000313" key="2">
    <source>
        <dbReference type="EMBL" id="CAD2219661.1"/>
    </source>
</evidence>
<dbReference type="Proteomes" id="UP000515908">
    <property type="component" value="Chromosome 14"/>
</dbReference>
<dbReference type="SMART" id="SM00160">
    <property type="entry name" value="RanBD"/>
    <property type="match status" value="1"/>
</dbReference>
<accession>S9WQG0</accession>